<keyword evidence="2" id="KW-0539">Nucleus</keyword>
<keyword evidence="1" id="KW-0479">Metal-binding</keyword>
<dbReference type="CDD" id="cd12148">
    <property type="entry name" value="fungal_TF_MHR"/>
    <property type="match status" value="1"/>
</dbReference>
<dbReference type="CDD" id="cd00067">
    <property type="entry name" value="GAL4"/>
    <property type="match status" value="1"/>
</dbReference>
<evidence type="ECO:0000256" key="2">
    <source>
        <dbReference type="ARBA" id="ARBA00023242"/>
    </source>
</evidence>
<accession>A0A0P7B9I9</accession>
<feature type="domain" description="Zn(2)-C6 fungal-type" evidence="4">
    <location>
        <begin position="35"/>
        <end position="65"/>
    </location>
</feature>
<dbReference type="PROSITE" id="PS50048">
    <property type="entry name" value="ZN2_CY6_FUNGAL_2"/>
    <property type="match status" value="1"/>
</dbReference>
<reference evidence="5 6" key="1">
    <citation type="submission" date="2015-09" db="EMBL/GenBank/DDBJ databases">
        <title>Draft genome of a European isolate of the apple canker pathogen Neonectria ditissima.</title>
        <authorList>
            <person name="Gomez-Cortecero A."/>
            <person name="Harrison R.J."/>
            <person name="Armitage A.D."/>
        </authorList>
    </citation>
    <scope>NUCLEOTIDE SEQUENCE [LARGE SCALE GENOMIC DNA]</scope>
    <source>
        <strain evidence="5 6">R09/05</strain>
    </source>
</reference>
<dbReference type="GO" id="GO:0008270">
    <property type="term" value="F:zinc ion binding"/>
    <property type="evidence" value="ECO:0007669"/>
    <property type="project" value="InterPro"/>
</dbReference>
<comment type="caution">
    <text evidence="5">The sequence shown here is derived from an EMBL/GenBank/DDBJ whole genome shotgun (WGS) entry which is preliminary data.</text>
</comment>
<dbReference type="SUPFAM" id="SSF57701">
    <property type="entry name" value="Zn2/Cys6 DNA-binding domain"/>
    <property type="match status" value="1"/>
</dbReference>
<sequence length="392" mass="43935">MNSSGEEFSSPFQSSPAPLRAGPAGSRATVRAPLACTSCRTRHVKCDSELPSCGRCQQEGSTCFYPKSRRGIKEQAKRDMIKEEFTLTESPDATPSPNFSIPTKATKPLPGGWVANSRSQKPQSLNYMFDLYYAYFHDSHPWLPPKQIMFRLVEGRPDDFEFTMAMIVYIGSIYSNTVDTAQLRQRAFDIAAGPLFGTVWAVQALLCLSIAAYGEEYVHICGYFFEKSLDMALELGLHKKSFADAEDSPVLAESYRRTYWALYLHGSLRAVREHLGHFQLYCTHATTDLPCEEWEYQAGDIPIPMSIKEFNQKMSSRSHSSWAYLVDLIRISGEYVVPLLNAGIGAEAESVDSADYRIASWLSQLPHWKKELVDPNGAVDMVLYHAIGIAYG</sequence>
<dbReference type="InterPro" id="IPR036864">
    <property type="entry name" value="Zn2-C6_fun-type_DNA-bd_sf"/>
</dbReference>
<dbReference type="OrthoDB" id="10067394at2759"/>
<evidence type="ECO:0000259" key="4">
    <source>
        <dbReference type="PROSITE" id="PS50048"/>
    </source>
</evidence>
<feature type="region of interest" description="Disordered" evidence="3">
    <location>
        <begin position="1"/>
        <end position="26"/>
    </location>
</feature>
<dbReference type="Pfam" id="PF04082">
    <property type="entry name" value="Fungal_trans"/>
    <property type="match status" value="1"/>
</dbReference>
<dbReference type="GO" id="GO:0006351">
    <property type="term" value="P:DNA-templated transcription"/>
    <property type="evidence" value="ECO:0007669"/>
    <property type="project" value="InterPro"/>
</dbReference>
<feature type="compositionally biased region" description="Polar residues" evidence="3">
    <location>
        <begin position="1"/>
        <end position="16"/>
    </location>
</feature>
<dbReference type="Proteomes" id="UP000050424">
    <property type="component" value="Unassembled WGS sequence"/>
</dbReference>
<dbReference type="PANTHER" id="PTHR47431">
    <property type="entry name" value="ZN(II)2CYS6 TRANSCRIPTION FACTOR (EUROFUNG)-RELATED"/>
    <property type="match status" value="1"/>
</dbReference>
<name>A0A0P7B9I9_9HYPO</name>
<dbReference type="PANTHER" id="PTHR47431:SF1">
    <property type="entry name" value="ZN(II)2CYS6 TRANSCRIPTION FACTOR (EUROFUNG)"/>
    <property type="match status" value="1"/>
</dbReference>
<dbReference type="AlphaFoldDB" id="A0A0P7B9I9"/>
<evidence type="ECO:0000256" key="1">
    <source>
        <dbReference type="ARBA" id="ARBA00022723"/>
    </source>
</evidence>
<dbReference type="SMART" id="SM00066">
    <property type="entry name" value="GAL4"/>
    <property type="match status" value="1"/>
</dbReference>
<dbReference type="STRING" id="78410.A0A0P7B9I9"/>
<dbReference type="GO" id="GO:0000981">
    <property type="term" value="F:DNA-binding transcription factor activity, RNA polymerase II-specific"/>
    <property type="evidence" value="ECO:0007669"/>
    <property type="project" value="InterPro"/>
</dbReference>
<proteinExistence type="predicted"/>
<protein>
    <recommendedName>
        <fullName evidence="4">Zn(2)-C6 fungal-type domain-containing protein</fullName>
    </recommendedName>
</protein>
<keyword evidence="6" id="KW-1185">Reference proteome</keyword>
<gene>
    <name evidence="5" type="ORF">AK830_g9423</name>
</gene>
<dbReference type="PRINTS" id="PR00755">
    <property type="entry name" value="AFLATOXINBRP"/>
</dbReference>
<evidence type="ECO:0000313" key="6">
    <source>
        <dbReference type="Proteomes" id="UP000050424"/>
    </source>
</evidence>
<evidence type="ECO:0000313" key="5">
    <source>
        <dbReference type="EMBL" id="KPM37149.1"/>
    </source>
</evidence>
<organism evidence="5 6">
    <name type="scientific">Neonectria ditissima</name>
    <dbReference type="NCBI Taxonomy" id="78410"/>
    <lineage>
        <taxon>Eukaryota</taxon>
        <taxon>Fungi</taxon>
        <taxon>Dikarya</taxon>
        <taxon>Ascomycota</taxon>
        <taxon>Pezizomycotina</taxon>
        <taxon>Sordariomycetes</taxon>
        <taxon>Hypocreomycetidae</taxon>
        <taxon>Hypocreales</taxon>
        <taxon>Nectriaceae</taxon>
        <taxon>Neonectria</taxon>
    </lineage>
</organism>
<evidence type="ECO:0000256" key="3">
    <source>
        <dbReference type="SAM" id="MobiDB-lite"/>
    </source>
</evidence>
<dbReference type="GO" id="GO:0003677">
    <property type="term" value="F:DNA binding"/>
    <property type="evidence" value="ECO:0007669"/>
    <property type="project" value="InterPro"/>
</dbReference>
<dbReference type="InterPro" id="IPR007219">
    <property type="entry name" value="XnlR_reg_dom"/>
</dbReference>
<dbReference type="InterPro" id="IPR001138">
    <property type="entry name" value="Zn2Cys6_DnaBD"/>
</dbReference>
<dbReference type="PROSITE" id="PS00463">
    <property type="entry name" value="ZN2_CY6_FUNGAL_1"/>
    <property type="match status" value="1"/>
</dbReference>
<dbReference type="EMBL" id="LKCW01000175">
    <property type="protein sequence ID" value="KPM37149.1"/>
    <property type="molecule type" value="Genomic_DNA"/>
</dbReference>
<dbReference type="Pfam" id="PF00172">
    <property type="entry name" value="Zn_clus"/>
    <property type="match status" value="1"/>
</dbReference>
<dbReference type="Gene3D" id="4.10.240.10">
    <property type="entry name" value="Zn(2)-C6 fungal-type DNA-binding domain"/>
    <property type="match status" value="1"/>
</dbReference>